<accession>A0A939HK55</accession>
<dbReference type="Gene3D" id="1.10.357.10">
    <property type="entry name" value="Tetracycline Repressor, domain 2"/>
    <property type="match status" value="1"/>
</dbReference>
<gene>
    <name evidence="4" type="ORF">J1902_15335</name>
</gene>
<keyword evidence="1" id="KW-0805">Transcription regulation</keyword>
<evidence type="ECO:0000313" key="4">
    <source>
        <dbReference type="EMBL" id="MBO1269321.1"/>
    </source>
</evidence>
<dbReference type="PANTHER" id="PTHR47506:SF6">
    <property type="entry name" value="HTH-TYPE TRANSCRIPTIONAL REPRESSOR NEMR"/>
    <property type="match status" value="1"/>
</dbReference>
<dbReference type="Pfam" id="PF16925">
    <property type="entry name" value="TetR_C_13"/>
    <property type="match status" value="1"/>
</dbReference>
<evidence type="ECO:0000259" key="3">
    <source>
        <dbReference type="Pfam" id="PF16925"/>
    </source>
</evidence>
<dbReference type="Gene3D" id="1.10.10.60">
    <property type="entry name" value="Homeodomain-like"/>
    <property type="match status" value="1"/>
</dbReference>
<evidence type="ECO:0000256" key="2">
    <source>
        <dbReference type="ARBA" id="ARBA00023163"/>
    </source>
</evidence>
<dbReference type="RefSeq" id="WP_207617174.1">
    <property type="nucleotide sequence ID" value="NZ_JAFNLL010000040.1"/>
</dbReference>
<organism evidence="4 5">
    <name type="scientific">Arthrobacter cavernae</name>
    <dbReference type="NCBI Taxonomy" id="2817681"/>
    <lineage>
        <taxon>Bacteria</taxon>
        <taxon>Bacillati</taxon>
        <taxon>Actinomycetota</taxon>
        <taxon>Actinomycetes</taxon>
        <taxon>Micrococcales</taxon>
        <taxon>Micrococcaceae</taxon>
        <taxon>Arthrobacter</taxon>
    </lineage>
</organism>
<sequence>MQQMDGRKARGDESRRTVLARAIDIASVDGLEGLTIGRLASDVSASKSGVAALFGSKEQLQLATIEAASAVFAEAVIEPARAYPRGLRRVCALVRLWLGYSADRVFEGGCFFLAASVECDSKPGPVRDGLIRALATWDGYLGVSIGYAMEQGELPELTDAEQLAFEINALFNESNTRSLLHGSRVPYEQARTAIAARLLSLGARPAILAEAGLG</sequence>
<keyword evidence="2" id="KW-0804">Transcription</keyword>
<evidence type="ECO:0000313" key="5">
    <source>
        <dbReference type="Proteomes" id="UP000664164"/>
    </source>
</evidence>
<dbReference type="EMBL" id="JAFNLL010000040">
    <property type="protein sequence ID" value="MBO1269321.1"/>
    <property type="molecule type" value="Genomic_DNA"/>
</dbReference>
<protein>
    <submittedName>
        <fullName evidence="4">TetR/AcrR family transcriptional regulator</fullName>
    </submittedName>
</protein>
<dbReference type="InterPro" id="IPR011075">
    <property type="entry name" value="TetR_C"/>
</dbReference>
<dbReference type="InterPro" id="IPR036271">
    <property type="entry name" value="Tet_transcr_reg_TetR-rel_C_sf"/>
</dbReference>
<feature type="domain" description="Tetracyclin repressor-like C-terminal" evidence="3">
    <location>
        <begin position="86"/>
        <end position="194"/>
    </location>
</feature>
<dbReference type="InterPro" id="IPR009057">
    <property type="entry name" value="Homeodomain-like_sf"/>
</dbReference>
<proteinExistence type="predicted"/>
<comment type="caution">
    <text evidence="4">The sequence shown here is derived from an EMBL/GenBank/DDBJ whole genome shotgun (WGS) entry which is preliminary data.</text>
</comment>
<keyword evidence="5" id="KW-1185">Reference proteome</keyword>
<dbReference type="SUPFAM" id="SSF48498">
    <property type="entry name" value="Tetracyclin repressor-like, C-terminal domain"/>
    <property type="match status" value="1"/>
</dbReference>
<dbReference type="AlphaFoldDB" id="A0A939HK55"/>
<dbReference type="PANTHER" id="PTHR47506">
    <property type="entry name" value="TRANSCRIPTIONAL REGULATORY PROTEIN"/>
    <property type="match status" value="1"/>
</dbReference>
<evidence type="ECO:0000256" key="1">
    <source>
        <dbReference type="ARBA" id="ARBA00023015"/>
    </source>
</evidence>
<name>A0A939HK55_9MICC</name>
<reference evidence="4" key="1">
    <citation type="submission" date="2021-03" db="EMBL/GenBank/DDBJ databases">
        <title>A new species, PO-11, isolated from a karst cave deposit.</title>
        <authorList>
            <person name="Zhaoxiaoyong W."/>
        </authorList>
    </citation>
    <scope>NUCLEOTIDE SEQUENCE</scope>
    <source>
        <strain evidence="4">PO-11</strain>
    </source>
</reference>
<dbReference type="Proteomes" id="UP000664164">
    <property type="component" value="Unassembled WGS sequence"/>
</dbReference>
<dbReference type="SUPFAM" id="SSF46689">
    <property type="entry name" value="Homeodomain-like"/>
    <property type="match status" value="1"/>
</dbReference>